<dbReference type="PANTHER" id="PTHR41771">
    <property type="entry name" value="MEMBRANE PROTEIN-RELATED"/>
    <property type="match status" value="1"/>
</dbReference>
<proteinExistence type="predicted"/>
<evidence type="ECO:0000313" key="3">
    <source>
        <dbReference type="Proteomes" id="UP000279029"/>
    </source>
</evidence>
<feature type="transmembrane region" description="Helical" evidence="1">
    <location>
        <begin position="307"/>
        <end position="325"/>
    </location>
</feature>
<gene>
    <name evidence="2" type="ORF">PATL70BA_2706</name>
</gene>
<organism evidence="2 3">
    <name type="scientific">Petrocella atlantisensis</name>
    <dbReference type="NCBI Taxonomy" id="2173034"/>
    <lineage>
        <taxon>Bacteria</taxon>
        <taxon>Bacillati</taxon>
        <taxon>Bacillota</taxon>
        <taxon>Clostridia</taxon>
        <taxon>Lachnospirales</taxon>
        <taxon>Vallitaleaceae</taxon>
        <taxon>Petrocella</taxon>
    </lineage>
</organism>
<keyword evidence="1" id="KW-1133">Transmembrane helix</keyword>
<evidence type="ECO:0000256" key="1">
    <source>
        <dbReference type="SAM" id="Phobius"/>
    </source>
</evidence>
<reference evidence="2 3" key="1">
    <citation type="submission" date="2018-09" db="EMBL/GenBank/DDBJ databases">
        <authorList>
            <person name="Postec A."/>
        </authorList>
    </citation>
    <scope>NUCLEOTIDE SEQUENCE [LARGE SCALE GENOMIC DNA]</scope>
    <source>
        <strain evidence="2">70B-A</strain>
    </source>
</reference>
<dbReference type="KEGG" id="cbar:PATL70BA_2706"/>
<dbReference type="Pfam" id="PF07907">
    <property type="entry name" value="YibE_F"/>
    <property type="match status" value="1"/>
</dbReference>
<keyword evidence="3" id="KW-1185">Reference proteome</keyword>
<dbReference type="RefSeq" id="WP_125137723.1">
    <property type="nucleotide sequence ID" value="NZ_LR130778.1"/>
</dbReference>
<feature type="transmembrane region" description="Helical" evidence="1">
    <location>
        <begin position="124"/>
        <end position="141"/>
    </location>
</feature>
<name>A0A3P7S9N3_9FIRM</name>
<accession>A0A3P7S9N3</accession>
<dbReference type="EMBL" id="LR130778">
    <property type="protein sequence ID" value="VDN48609.1"/>
    <property type="molecule type" value="Genomic_DNA"/>
</dbReference>
<dbReference type="PROSITE" id="PS51257">
    <property type="entry name" value="PROKAR_LIPOPROTEIN"/>
    <property type="match status" value="1"/>
</dbReference>
<feature type="transmembrane region" description="Helical" evidence="1">
    <location>
        <begin position="172"/>
        <end position="193"/>
    </location>
</feature>
<dbReference type="InterPro" id="IPR012507">
    <property type="entry name" value="YibE_F"/>
</dbReference>
<evidence type="ECO:0008006" key="4">
    <source>
        <dbReference type="Google" id="ProtNLM"/>
    </source>
</evidence>
<protein>
    <recommendedName>
        <fullName evidence="4">YibE/F family protein</fullName>
    </recommendedName>
</protein>
<feature type="transmembrane region" description="Helical" evidence="1">
    <location>
        <begin position="200"/>
        <end position="224"/>
    </location>
</feature>
<keyword evidence="1" id="KW-0812">Transmembrane</keyword>
<dbReference type="OrthoDB" id="5753718at2"/>
<feature type="transmembrane region" description="Helical" evidence="1">
    <location>
        <begin position="345"/>
        <end position="366"/>
    </location>
</feature>
<evidence type="ECO:0000313" key="2">
    <source>
        <dbReference type="EMBL" id="VDN48609.1"/>
    </source>
</evidence>
<sequence length="374" mass="40787">MKKNILRVGIMFFLILVITGCEKRANTSEEQDVFIGKILAITKDEINVIETSGGGYEQRVQEAEVKLLDGPYEGEVIRVINSMDQMYAYDLELFEGSEIYTFVEYDEDGKILEGFVYSYRRDKYIYVLVGIFLILMVVVGGYQGLRTLLTLGLTLAGIYYMLIGIAAGGNAILLSMVICTLIAVVTMFLVTGFNRKSISAILGTIGGVLVSGIIAIIASDYAVLTGLGTTEAQMLVFTQGEIDFNFTSILFASILLGTLGAVMDVCMSIASAINEITEANPFMSTKDLFKSGMNIGRDVMGTMANTLILAYAGTSIFLILVFFMNDIPYFDIINMDAIATEIVRALSGTIGLVLSIPLTAYIAAVLEKKNESNY</sequence>
<dbReference type="Proteomes" id="UP000279029">
    <property type="component" value="Chromosome"/>
</dbReference>
<feature type="transmembrane region" description="Helical" evidence="1">
    <location>
        <begin position="244"/>
        <end position="263"/>
    </location>
</feature>
<dbReference type="AlphaFoldDB" id="A0A3P7S9N3"/>
<keyword evidence="1" id="KW-0472">Membrane</keyword>
<dbReference type="PANTHER" id="PTHR41771:SF1">
    <property type="entry name" value="MEMBRANE PROTEIN"/>
    <property type="match status" value="1"/>
</dbReference>